<accession>A0A919EDC4</accession>
<keyword evidence="5" id="KW-1185">Reference proteome</keyword>
<dbReference type="CDD" id="cd00161">
    <property type="entry name" value="beta-trefoil_Ricin-like"/>
    <property type="match status" value="1"/>
</dbReference>
<evidence type="ECO:0000256" key="2">
    <source>
        <dbReference type="SAM" id="SignalP"/>
    </source>
</evidence>
<dbReference type="SUPFAM" id="SSF50370">
    <property type="entry name" value="Ricin B-like lectins"/>
    <property type="match status" value="1"/>
</dbReference>
<feature type="domain" description="Ricin B lectin" evidence="3">
    <location>
        <begin position="46"/>
        <end position="184"/>
    </location>
</feature>
<dbReference type="Proteomes" id="UP000638313">
    <property type="component" value="Unassembled WGS sequence"/>
</dbReference>
<evidence type="ECO:0000313" key="4">
    <source>
        <dbReference type="EMBL" id="GHF47226.1"/>
    </source>
</evidence>
<gene>
    <name evidence="4" type="ORF">GCM10010218_30670</name>
</gene>
<sequence>MDHSFALRMWSESYVKIASRVAALAASGAAVALLTPGVSSAAPVPGPYQYLVNNYSNQCLQLASTSGQNGDFAVQGFCENGLKAQWRIERVNSSRDFRIINALTGKCLEIADSRKDNGAPAQQWTCANGYDTQLWQFDFANDRGLVINKNSGKILEISNSSIEPGAPAQQWQYGGMRGQIWRTPVVPGSGTPTPDPQPPTPTPGPTTQPSSKPTVEPTKAPTDPTKPTPGPTSTPPSRPSATPAPALR</sequence>
<dbReference type="InterPro" id="IPR000772">
    <property type="entry name" value="Ricin_B_lectin"/>
</dbReference>
<feature type="compositionally biased region" description="Pro residues" evidence="1">
    <location>
        <begin position="224"/>
        <end position="238"/>
    </location>
</feature>
<evidence type="ECO:0000256" key="1">
    <source>
        <dbReference type="SAM" id="MobiDB-lite"/>
    </source>
</evidence>
<feature type="compositionally biased region" description="Low complexity" evidence="1">
    <location>
        <begin position="207"/>
        <end position="223"/>
    </location>
</feature>
<evidence type="ECO:0000313" key="5">
    <source>
        <dbReference type="Proteomes" id="UP000638313"/>
    </source>
</evidence>
<proteinExistence type="predicted"/>
<evidence type="ECO:0000259" key="3">
    <source>
        <dbReference type="SMART" id="SM00458"/>
    </source>
</evidence>
<dbReference type="InterPro" id="IPR035992">
    <property type="entry name" value="Ricin_B-like_lectins"/>
</dbReference>
<keyword evidence="2" id="KW-0732">Signal</keyword>
<feature type="region of interest" description="Disordered" evidence="1">
    <location>
        <begin position="180"/>
        <end position="248"/>
    </location>
</feature>
<dbReference type="Pfam" id="PF14200">
    <property type="entry name" value="RicinB_lectin_2"/>
    <property type="match status" value="2"/>
</dbReference>
<comment type="caution">
    <text evidence="4">The sequence shown here is derived from an EMBL/GenBank/DDBJ whole genome shotgun (WGS) entry which is preliminary data.</text>
</comment>
<feature type="compositionally biased region" description="Pro residues" evidence="1">
    <location>
        <begin position="193"/>
        <end position="206"/>
    </location>
</feature>
<dbReference type="SMART" id="SM00458">
    <property type="entry name" value="RICIN"/>
    <property type="match status" value="1"/>
</dbReference>
<name>A0A919EDC4_9ACTN</name>
<feature type="signal peptide" evidence="2">
    <location>
        <begin position="1"/>
        <end position="41"/>
    </location>
</feature>
<dbReference type="EMBL" id="BNBD01000005">
    <property type="protein sequence ID" value="GHF47226.1"/>
    <property type="molecule type" value="Genomic_DNA"/>
</dbReference>
<dbReference type="Gene3D" id="2.80.10.50">
    <property type="match status" value="1"/>
</dbReference>
<feature type="chain" id="PRO_5037126531" description="Ricin B lectin domain-containing protein" evidence="2">
    <location>
        <begin position="42"/>
        <end position="248"/>
    </location>
</feature>
<reference evidence="4" key="1">
    <citation type="journal article" date="2014" name="Int. J. Syst. Evol. Microbiol.">
        <title>Complete genome sequence of Corynebacterium casei LMG S-19264T (=DSM 44701T), isolated from a smear-ripened cheese.</title>
        <authorList>
            <consortium name="US DOE Joint Genome Institute (JGI-PGF)"/>
            <person name="Walter F."/>
            <person name="Albersmeier A."/>
            <person name="Kalinowski J."/>
            <person name="Ruckert C."/>
        </authorList>
    </citation>
    <scope>NUCLEOTIDE SEQUENCE</scope>
    <source>
        <strain evidence="4">JCM 4059</strain>
    </source>
</reference>
<organism evidence="4 5">
    <name type="scientific">Streptomyces mashuensis</name>
    <dbReference type="NCBI Taxonomy" id="33904"/>
    <lineage>
        <taxon>Bacteria</taxon>
        <taxon>Bacillati</taxon>
        <taxon>Actinomycetota</taxon>
        <taxon>Actinomycetes</taxon>
        <taxon>Kitasatosporales</taxon>
        <taxon>Streptomycetaceae</taxon>
        <taxon>Streptomyces</taxon>
    </lineage>
</organism>
<dbReference type="PROSITE" id="PS50231">
    <property type="entry name" value="RICIN_B_LECTIN"/>
    <property type="match status" value="1"/>
</dbReference>
<feature type="compositionally biased region" description="Low complexity" evidence="1">
    <location>
        <begin position="183"/>
        <end position="192"/>
    </location>
</feature>
<feature type="compositionally biased region" description="Low complexity" evidence="1">
    <location>
        <begin position="239"/>
        <end position="248"/>
    </location>
</feature>
<protein>
    <recommendedName>
        <fullName evidence="3">Ricin B lectin domain-containing protein</fullName>
    </recommendedName>
</protein>
<dbReference type="AlphaFoldDB" id="A0A919EDC4"/>
<reference evidence="4" key="2">
    <citation type="submission" date="2020-09" db="EMBL/GenBank/DDBJ databases">
        <authorList>
            <person name="Sun Q."/>
            <person name="Ohkuma M."/>
        </authorList>
    </citation>
    <scope>NUCLEOTIDE SEQUENCE</scope>
    <source>
        <strain evidence="4">JCM 4059</strain>
    </source>
</reference>